<sequence length="165" mass="19160">MEWSRDLVLQLVDVYRANPMLWDPTNPSYKDRNKKCDAWKAIGAKLNVDRLEAMKKIDTLTAQFRRELRKMKDKSGSGSDEVYKGNWFAFNSLTFLMDKMKPRSTSDAGMKVSNMSYRQYLLYIVIVCVVCSHSCMEHVPDISADMFWASCGRALSNTHDRKHFK</sequence>
<accession>A0AAE1BID2</accession>
<dbReference type="Proteomes" id="UP001286313">
    <property type="component" value="Unassembled WGS sequence"/>
</dbReference>
<dbReference type="SMART" id="SM00595">
    <property type="entry name" value="MADF"/>
    <property type="match status" value="1"/>
</dbReference>
<keyword evidence="3" id="KW-1185">Reference proteome</keyword>
<dbReference type="PANTHER" id="PTHR21505:SF8">
    <property type="entry name" value="DPT-YFP REPRESSOR BY OVEREXPRESSION, ISOFORM D-RELATED"/>
    <property type="match status" value="1"/>
</dbReference>
<dbReference type="InterPro" id="IPR006578">
    <property type="entry name" value="MADF-dom"/>
</dbReference>
<name>A0AAE1BID2_PETCI</name>
<organism evidence="2 3">
    <name type="scientific">Petrolisthes cinctipes</name>
    <name type="common">Flat porcelain crab</name>
    <dbReference type="NCBI Taxonomy" id="88211"/>
    <lineage>
        <taxon>Eukaryota</taxon>
        <taxon>Metazoa</taxon>
        <taxon>Ecdysozoa</taxon>
        <taxon>Arthropoda</taxon>
        <taxon>Crustacea</taxon>
        <taxon>Multicrustacea</taxon>
        <taxon>Malacostraca</taxon>
        <taxon>Eumalacostraca</taxon>
        <taxon>Eucarida</taxon>
        <taxon>Decapoda</taxon>
        <taxon>Pleocyemata</taxon>
        <taxon>Anomura</taxon>
        <taxon>Galatheoidea</taxon>
        <taxon>Porcellanidae</taxon>
        <taxon>Petrolisthes</taxon>
    </lineage>
</organism>
<proteinExistence type="predicted"/>
<feature type="domain" description="MADF" evidence="1">
    <location>
        <begin position="10"/>
        <end position="101"/>
    </location>
</feature>
<comment type="caution">
    <text evidence="2">The sequence shown here is derived from an EMBL/GenBank/DDBJ whole genome shotgun (WGS) entry which is preliminary data.</text>
</comment>
<evidence type="ECO:0000313" key="3">
    <source>
        <dbReference type="Proteomes" id="UP001286313"/>
    </source>
</evidence>
<reference evidence="2" key="1">
    <citation type="submission" date="2023-10" db="EMBL/GenBank/DDBJ databases">
        <title>Genome assemblies of two species of porcelain crab, Petrolisthes cinctipes and Petrolisthes manimaculis (Anomura: Porcellanidae).</title>
        <authorList>
            <person name="Angst P."/>
        </authorList>
    </citation>
    <scope>NUCLEOTIDE SEQUENCE</scope>
    <source>
        <strain evidence="2">PB745_01</strain>
        <tissue evidence="2">Gill</tissue>
    </source>
</reference>
<protein>
    <recommendedName>
        <fullName evidence="1">MADF domain-containing protein</fullName>
    </recommendedName>
</protein>
<dbReference type="AlphaFoldDB" id="A0AAE1BID2"/>
<gene>
    <name evidence="2" type="ORF">Pcinc_043862</name>
</gene>
<evidence type="ECO:0000259" key="1">
    <source>
        <dbReference type="PROSITE" id="PS51029"/>
    </source>
</evidence>
<dbReference type="Pfam" id="PF10545">
    <property type="entry name" value="MADF_DNA_bdg"/>
    <property type="match status" value="1"/>
</dbReference>
<evidence type="ECO:0000313" key="2">
    <source>
        <dbReference type="EMBL" id="KAK3849385.1"/>
    </source>
</evidence>
<dbReference type="PANTHER" id="PTHR21505">
    <property type="entry name" value="MADF DOMAIN-CONTAINING PROTEIN-RELATED"/>
    <property type="match status" value="1"/>
</dbReference>
<dbReference type="PROSITE" id="PS51029">
    <property type="entry name" value="MADF"/>
    <property type="match status" value="1"/>
</dbReference>
<dbReference type="EMBL" id="JAWQEG010008960">
    <property type="protein sequence ID" value="KAK3849385.1"/>
    <property type="molecule type" value="Genomic_DNA"/>
</dbReference>